<dbReference type="AlphaFoldDB" id="M4ZFE9"/>
<dbReference type="Proteomes" id="UP000011841">
    <property type="component" value="Chromosome"/>
</dbReference>
<protein>
    <submittedName>
        <fullName evidence="2">Transmembrane anti-sigma factor</fullName>
    </submittedName>
</protein>
<organism evidence="2 3">
    <name type="scientific">Bradyrhizobium oligotrophicum S58</name>
    <dbReference type="NCBI Taxonomy" id="1245469"/>
    <lineage>
        <taxon>Bacteria</taxon>
        <taxon>Pseudomonadati</taxon>
        <taxon>Pseudomonadota</taxon>
        <taxon>Alphaproteobacteria</taxon>
        <taxon>Hyphomicrobiales</taxon>
        <taxon>Nitrobacteraceae</taxon>
        <taxon>Bradyrhizobium</taxon>
    </lineage>
</organism>
<sequence>MTEEELHAFVDQTLDVRRKDEVAAYLDAHPDVARRVAAYRRQRELLKVGYGPIADEPIPPQLNLTRIIARQRRPARVSWWMAAAAAAVLLCVGGAGGWSLHSVIQSPEGIAALAEEASASYAVYAPDHLRPVEIKASDRDALIDWTTQRLGRAVAIPDLSASGFRLMGGRVVATSHGPAAMFMYDDDHGTRLVMLARRMVVDRNMPMAPQTNGTLNGYAWADKGLGFSLVGPASPERLHPLADDVRRQTSRDI</sequence>
<dbReference type="PATRIC" id="fig|1245469.3.peg.6388"/>
<feature type="transmembrane region" description="Helical" evidence="1">
    <location>
        <begin position="77"/>
        <end position="98"/>
    </location>
</feature>
<dbReference type="eggNOG" id="COG5662">
    <property type="taxonomic scope" value="Bacteria"/>
</dbReference>
<evidence type="ECO:0000256" key="1">
    <source>
        <dbReference type="SAM" id="Phobius"/>
    </source>
</evidence>
<dbReference type="GeneID" id="301819954"/>
<keyword evidence="1" id="KW-1133">Transmembrane helix</keyword>
<dbReference type="KEGG" id="aol:S58_62570"/>
<dbReference type="RefSeq" id="WP_015669313.1">
    <property type="nucleotide sequence ID" value="NC_020453.1"/>
</dbReference>
<evidence type="ECO:0000313" key="3">
    <source>
        <dbReference type="Proteomes" id="UP000011841"/>
    </source>
</evidence>
<reference evidence="2 3" key="1">
    <citation type="journal article" date="2013" name="Appl. Environ. Microbiol.">
        <title>Genome analysis suggests that the soil oligotrophic bacterium Agromonas oligotrophica (Bradyrhizobium oligotrophicum) is a nitrogen-fixing symbiont of Aeschynomene indica.</title>
        <authorList>
            <person name="Okubo T."/>
            <person name="Fukushima S."/>
            <person name="Itakura M."/>
            <person name="Oshima K."/>
            <person name="Longtonglang A."/>
            <person name="Teaumroong N."/>
            <person name="Mitsui H."/>
            <person name="Hattori M."/>
            <person name="Hattori R."/>
            <person name="Hattori T."/>
            <person name="Minamisawa K."/>
        </authorList>
    </citation>
    <scope>NUCLEOTIDE SEQUENCE [LARGE SCALE GENOMIC DNA]</scope>
    <source>
        <strain evidence="2 3">S58</strain>
    </source>
</reference>
<name>M4ZFE9_9BRAD</name>
<evidence type="ECO:0000313" key="2">
    <source>
        <dbReference type="EMBL" id="BAM92231.1"/>
    </source>
</evidence>
<dbReference type="EMBL" id="AP012603">
    <property type="protein sequence ID" value="BAM92231.1"/>
    <property type="molecule type" value="Genomic_DNA"/>
</dbReference>
<keyword evidence="1" id="KW-0472">Membrane</keyword>
<dbReference type="HOGENOM" id="CLU_083880_0_0_5"/>
<dbReference type="STRING" id="1245469.S58_62570"/>
<keyword evidence="3" id="KW-1185">Reference proteome</keyword>
<accession>M4ZFE9</accession>
<proteinExistence type="predicted"/>
<gene>
    <name evidence="2" type="ORF">S58_62570</name>
</gene>
<keyword evidence="1 2" id="KW-0812">Transmembrane</keyword>